<dbReference type="PANTHER" id="PTHR48079:SF6">
    <property type="entry name" value="NAD(P)-BINDING DOMAIN-CONTAINING PROTEIN-RELATED"/>
    <property type="match status" value="1"/>
</dbReference>
<dbReference type="Proteomes" id="UP000199060">
    <property type="component" value="Unassembled WGS sequence"/>
</dbReference>
<evidence type="ECO:0000313" key="2">
    <source>
        <dbReference type="Proteomes" id="UP000199060"/>
    </source>
</evidence>
<dbReference type="RefSeq" id="WP_087938085.1">
    <property type="nucleotide sequence ID" value="NZ_FNAC01000005.1"/>
</dbReference>
<dbReference type="SUPFAM" id="SSF51735">
    <property type="entry name" value="NAD(P)-binding Rossmann-fold domains"/>
    <property type="match status" value="1"/>
</dbReference>
<dbReference type="AlphaFoldDB" id="A0A1G6P2A9"/>
<name>A0A1G6P2A9_9BACT</name>
<dbReference type="InterPro" id="IPR036291">
    <property type="entry name" value="NAD(P)-bd_dom_sf"/>
</dbReference>
<accession>A0A1G6P2A9</accession>
<dbReference type="InterPro" id="IPR051783">
    <property type="entry name" value="NAD(P)-dependent_oxidoreduct"/>
</dbReference>
<proteinExistence type="predicted"/>
<organism evidence="1 2">
    <name type="scientific">Algoriphagus faecimaris</name>
    <dbReference type="NCBI Taxonomy" id="686796"/>
    <lineage>
        <taxon>Bacteria</taxon>
        <taxon>Pseudomonadati</taxon>
        <taxon>Bacteroidota</taxon>
        <taxon>Cytophagia</taxon>
        <taxon>Cytophagales</taxon>
        <taxon>Cyclobacteriaceae</taxon>
        <taxon>Algoriphagus</taxon>
    </lineage>
</organism>
<dbReference type="OrthoDB" id="751203at2"/>
<keyword evidence="2" id="KW-1185">Reference proteome</keyword>
<protein>
    <submittedName>
        <fullName evidence="1">Nucleoside-diphosphate-sugar epimerase</fullName>
    </submittedName>
</protein>
<reference evidence="2" key="1">
    <citation type="submission" date="2016-10" db="EMBL/GenBank/DDBJ databases">
        <authorList>
            <person name="Varghese N."/>
            <person name="Submissions S."/>
        </authorList>
    </citation>
    <scope>NUCLEOTIDE SEQUENCE [LARGE SCALE GENOMIC DNA]</scope>
    <source>
        <strain evidence="2">DSM 23095</strain>
    </source>
</reference>
<dbReference type="GO" id="GO:0005737">
    <property type="term" value="C:cytoplasm"/>
    <property type="evidence" value="ECO:0007669"/>
    <property type="project" value="TreeGrafter"/>
</dbReference>
<dbReference type="EMBL" id="FNAC01000005">
    <property type="protein sequence ID" value="SDC74410.1"/>
    <property type="molecule type" value="Genomic_DNA"/>
</dbReference>
<sequence>MKNISIIGLGWIGLPLAKALQEQKYEVIGSTTSEVKAEKIQSEGIRSIQFSLDPHPQGTGFHALFQAEILVVNIPPRSRQDGGEKYLEQLKFLKELISNSPIQKVLYVSSTGVYPEKLRSFPYTEQEEINSTDSGNPNLWKAENYLKEQLSQELCILRFGGLLGQDRIPGKYFSGKENVVGHTRVNFIHQTDAVRSMQFIIHKELWGQTFNGVAPMHPLRKEVYEKNARELKIAPPKSYQSESDQGQRIVSGEKIIQAGFEFLYPNPLDFPYAAKE</sequence>
<dbReference type="PANTHER" id="PTHR48079">
    <property type="entry name" value="PROTEIN YEEZ"/>
    <property type="match status" value="1"/>
</dbReference>
<dbReference type="STRING" id="686796.SAMN04488104_100522"/>
<dbReference type="GO" id="GO:0004029">
    <property type="term" value="F:aldehyde dehydrogenase (NAD+) activity"/>
    <property type="evidence" value="ECO:0007669"/>
    <property type="project" value="TreeGrafter"/>
</dbReference>
<gene>
    <name evidence="1" type="ORF">SAMN04488104_100522</name>
</gene>
<evidence type="ECO:0000313" key="1">
    <source>
        <dbReference type="EMBL" id="SDC74410.1"/>
    </source>
</evidence>
<dbReference type="Gene3D" id="3.40.50.720">
    <property type="entry name" value="NAD(P)-binding Rossmann-like Domain"/>
    <property type="match status" value="1"/>
</dbReference>